<sequence>MARCHGLHLQVPERFSDRLQPAARYGDRFGLDVAGGDLVEVLQAPVVKGVGGVMDGMHQAPLGNLAGDRKERLGNLGDGDVERDAADADLSGLR</sequence>
<evidence type="ECO:0000313" key="3">
    <source>
        <dbReference type="Proteomes" id="UP000022141"/>
    </source>
</evidence>
<name>A0A011R335_ACCRE</name>
<dbReference type="Proteomes" id="UP000022141">
    <property type="component" value="Unassembled WGS sequence"/>
</dbReference>
<reference evidence="2" key="1">
    <citation type="submission" date="2014-02" db="EMBL/GenBank/DDBJ databases">
        <title>Expanding our view of genomic diversity in Candidatus Accumulibacter clades.</title>
        <authorList>
            <person name="Skennerton C.T."/>
            <person name="Barr J.J."/>
            <person name="Slater F.R."/>
            <person name="Bond P.L."/>
            <person name="Tyson G.W."/>
        </authorList>
    </citation>
    <scope>NUCLEOTIDE SEQUENCE [LARGE SCALE GENOMIC DNA]</scope>
</reference>
<proteinExistence type="predicted"/>
<dbReference type="AlphaFoldDB" id="A0A011R335"/>
<keyword evidence="3" id="KW-1185">Reference proteome</keyword>
<comment type="caution">
    <text evidence="2">The sequence shown here is derived from an EMBL/GenBank/DDBJ whole genome shotgun (WGS) entry which is preliminary data.</text>
</comment>
<accession>A0A011R335</accession>
<dbReference type="EMBL" id="JEMY01000053">
    <property type="protein sequence ID" value="EXI85584.1"/>
    <property type="molecule type" value="Genomic_DNA"/>
</dbReference>
<evidence type="ECO:0000313" key="2">
    <source>
        <dbReference type="EMBL" id="EXI85584.1"/>
    </source>
</evidence>
<evidence type="ECO:0000256" key="1">
    <source>
        <dbReference type="SAM" id="MobiDB-lite"/>
    </source>
</evidence>
<gene>
    <name evidence="2" type="ORF">AW11_03412</name>
</gene>
<feature type="region of interest" description="Disordered" evidence="1">
    <location>
        <begin position="63"/>
        <end position="94"/>
    </location>
</feature>
<organism evidence="2 3">
    <name type="scientific">Accumulibacter regalis</name>
    <dbReference type="NCBI Taxonomy" id="522306"/>
    <lineage>
        <taxon>Bacteria</taxon>
        <taxon>Pseudomonadati</taxon>
        <taxon>Pseudomonadota</taxon>
        <taxon>Betaproteobacteria</taxon>
        <taxon>Candidatus Accumulibacter</taxon>
    </lineage>
</organism>
<protein>
    <submittedName>
        <fullName evidence="2">Uncharacterized protein</fullName>
    </submittedName>
</protein>